<dbReference type="HOGENOM" id="CLU_058202_0_0_6"/>
<gene>
    <name evidence="6" type="primary">phoE</name>
    <name evidence="6" type="ordered locus">EbC_18550</name>
</gene>
<dbReference type="EMBL" id="FP236843">
    <property type="protein sequence ID" value="CAX59386.1"/>
    <property type="molecule type" value="Genomic_DNA"/>
</dbReference>
<dbReference type="PROSITE" id="PS51257">
    <property type="entry name" value="PROKAR_LIPOPROTEIN"/>
    <property type="match status" value="1"/>
</dbReference>
<dbReference type="InterPro" id="IPR033900">
    <property type="entry name" value="Gram_neg_porin_domain"/>
</dbReference>
<dbReference type="SUPFAM" id="SSF56935">
    <property type="entry name" value="Porins"/>
    <property type="match status" value="1"/>
</dbReference>
<organism evidence="7">
    <name type="scientific">Erwinia billingiae (strain Eb661)</name>
    <dbReference type="NCBI Taxonomy" id="634500"/>
    <lineage>
        <taxon>Bacteria</taxon>
        <taxon>Pseudomonadati</taxon>
        <taxon>Pseudomonadota</taxon>
        <taxon>Gammaproteobacteria</taxon>
        <taxon>Enterobacterales</taxon>
        <taxon>Erwiniaceae</taxon>
        <taxon>Erwinia</taxon>
    </lineage>
</organism>
<dbReference type="eggNOG" id="COG3203">
    <property type="taxonomic scope" value="Bacteria"/>
</dbReference>
<keyword evidence="3 5" id="KW-0732">Signal</keyword>
<keyword evidence="7" id="KW-1185">Reference proteome</keyword>
<dbReference type="STRING" id="634500.EbC_18550"/>
<dbReference type="InterPro" id="IPR050298">
    <property type="entry name" value="Gram-neg_bact_OMP"/>
</dbReference>
<accession>D8MRC9</accession>
<evidence type="ECO:0000256" key="4">
    <source>
        <dbReference type="ARBA" id="ARBA00023136"/>
    </source>
</evidence>
<dbReference type="AlphaFoldDB" id="D8MRC9"/>
<dbReference type="PANTHER" id="PTHR34501:SF2">
    <property type="entry name" value="OUTER MEMBRANE PORIN F-RELATED"/>
    <property type="match status" value="1"/>
</dbReference>
<dbReference type="InterPro" id="IPR023614">
    <property type="entry name" value="Porin_dom_sf"/>
</dbReference>
<evidence type="ECO:0000256" key="2">
    <source>
        <dbReference type="ARBA" id="ARBA00007539"/>
    </source>
</evidence>
<dbReference type="PANTHER" id="PTHR34501">
    <property type="entry name" value="PROTEIN YDDL-RELATED"/>
    <property type="match status" value="1"/>
</dbReference>
<dbReference type="InterPro" id="IPR001897">
    <property type="entry name" value="Porin_gammaproteobac"/>
</dbReference>
<reference evidence="6 7" key="1">
    <citation type="journal article" date="2010" name="BMC Genomics">
        <title>Genome comparison of the epiphytic bacteria Erwinia billingiae and E. tasmaniensis with the pear pathogen E. pyrifoliae.</title>
        <authorList>
            <person name="Kube M."/>
            <person name="Migdoll A.M."/>
            <person name="Gehring I."/>
            <person name="Heitmann K."/>
            <person name="Mayer Y."/>
            <person name="Kuhl H."/>
            <person name="Knaust F."/>
            <person name="Geider K."/>
            <person name="Reinhardt R."/>
        </authorList>
    </citation>
    <scope>NUCLEOTIDE SEQUENCE [LARGE SCALE GENOMIC DNA]</scope>
    <source>
        <strain evidence="6 7">Eb661</strain>
    </source>
</reference>
<evidence type="ECO:0000313" key="6">
    <source>
        <dbReference type="EMBL" id="CAX59386.1"/>
    </source>
</evidence>
<dbReference type="GO" id="GO:0015288">
    <property type="term" value="F:porin activity"/>
    <property type="evidence" value="ECO:0007669"/>
    <property type="project" value="InterPro"/>
</dbReference>
<evidence type="ECO:0000256" key="3">
    <source>
        <dbReference type="ARBA" id="ARBA00022729"/>
    </source>
</evidence>
<feature type="signal peptide" evidence="5">
    <location>
        <begin position="1"/>
        <end position="21"/>
    </location>
</feature>
<evidence type="ECO:0000256" key="5">
    <source>
        <dbReference type="SAM" id="SignalP"/>
    </source>
</evidence>
<comment type="similarity">
    <text evidence="2">Belongs to the Gram-negative porin family.</text>
</comment>
<dbReference type="Proteomes" id="UP000008793">
    <property type="component" value="Chromosome"/>
</dbReference>
<keyword evidence="4" id="KW-0472">Membrane</keyword>
<dbReference type="CDD" id="cd00342">
    <property type="entry name" value="gram_neg_porins"/>
    <property type="match status" value="1"/>
</dbReference>
<dbReference type="InterPro" id="IPR001702">
    <property type="entry name" value="Porin_Gram-ve"/>
</dbReference>
<dbReference type="PRINTS" id="PR00182">
    <property type="entry name" value="ECOLNEIPORIN"/>
</dbReference>
<comment type="subcellular location">
    <subcellularLocation>
        <location evidence="1">Cell outer membrane</location>
        <topology evidence="1">Multi-pass membrane protein</topology>
    </subcellularLocation>
</comment>
<proteinExistence type="inferred from homology"/>
<dbReference type="KEGG" id="ebi:EbC_18550"/>
<evidence type="ECO:0000313" key="7">
    <source>
        <dbReference type="Proteomes" id="UP000008793"/>
    </source>
</evidence>
<sequence length="354" mass="38775">MKVKLLALVISTFMGIGCIHAAEIFNKDGNKIDLNGKVDVSRIFSSNDSKHGDDSYARLGFKGETQISDSLTGYGMFEYQFRLDNPEGEGVQNGNRARLGFAGLKFGDYGSLDYGRNYGLIYDALSYTDVLPKFGGDAAYSDVFLTSRSGGVATWRTSNLFGMVEGLQWAAQYQGKNEREGSRSVVRSNGDGYATSVGYNSDAGISMVAAWASIDRTDAQNLALRGEGKRAELWSTAIKYDMNQFYLAAMYGQTRNATPIDGGFANKAQNFEAVAQYLFLNGLQPSLAYVASRAKDIEGVGDADIYKYANIGAKYFMNVNMVAYIEHRINLLKEDNPLGLPTDDITGIGLIYQF</sequence>
<feature type="chain" id="PRO_5003118127" evidence="5">
    <location>
        <begin position="22"/>
        <end position="354"/>
    </location>
</feature>
<dbReference type="GO" id="GO:0034220">
    <property type="term" value="P:monoatomic ion transmembrane transport"/>
    <property type="evidence" value="ECO:0007669"/>
    <property type="project" value="InterPro"/>
</dbReference>
<name>D8MRC9_ERWBE</name>
<dbReference type="Gene3D" id="2.40.160.10">
    <property type="entry name" value="Porin"/>
    <property type="match status" value="1"/>
</dbReference>
<protein>
    <submittedName>
        <fullName evidence="6">Outer membrane pore protein E, porin formation</fullName>
    </submittedName>
</protein>
<dbReference type="PRINTS" id="PR00183">
    <property type="entry name" value="ECOLIPORIN"/>
</dbReference>
<evidence type="ECO:0000256" key="1">
    <source>
        <dbReference type="ARBA" id="ARBA00004571"/>
    </source>
</evidence>
<dbReference type="GO" id="GO:0009279">
    <property type="term" value="C:cell outer membrane"/>
    <property type="evidence" value="ECO:0007669"/>
    <property type="project" value="UniProtKB-SubCell"/>
</dbReference>
<dbReference type="Pfam" id="PF00267">
    <property type="entry name" value="Porin_1"/>
    <property type="match status" value="1"/>
</dbReference>